<feature type="transmembrane region" description="Helical" evidence="1">
    <location>
        <begin position="52"/>
        <end position="73"/>
    </location>
</feature>
<accession>A0A7T8ZSQ6</accession>
<protein>
    <submittedName>
        <fullName evidence="2">NADH dehydrogenase subunit 6</fullName>
    </submittedName>
</protein>
<geneLocation type="mitochondrion" evidence="2"/>
<proteinExistence type="predicted"/>
<gene>
    <name evidence="2" type="primary">nad6</name>
</gene>
<organism evidence="2">
    <name type="scientific">Hyalella tiwanaku</name>
    <dbReference type="NCBI Taxonomy" id="2759786"/>
    <lineage>
        <taxon>Eukaryota</taxon>
        <taxon>Metazoa</taxon>
        <taxon>Ecdysozoa</taxon>
        <taxon>Arthropoda</taxon>
        <taxon>Crustacea</taxon>
        <taxon>Multicrustacea</taxon>
        <taxon>Malacostraca</taxon>
        <taxon>Eumalacostraca</taxon>
        <taxon>Peracarida</taxon>
        <taxon>Amphipoda</taxon>
        <taxon>Senticaudata</taxon>
        <taxon>Talitrida</taxon>
        <taxon>Talitroidea</taxon>
        <taxon>Hyalellidae</taxon>
        <taxon>Hyalella</taxon>
    </lineage>
</organism>
<keyword evidence="2" id="KW-0496">Mitochondrion</keyword>
<evidence type="ECO:0000313" key="2">
    <source>
        <dbReference type="EMBL" id="QQQ88890.1"/>
    </source>
</evidence>
<dbReference type="EMBL" id="MT672045">
    <property type="protein sequence ID" value="QQQ88890.1"/>
    <property type="molecule type" value="Genomic_DNA"/>
</dbReference>
<feature type="transmembrane region" description="Helical" evidence="1">
    <location>
        <begin position="123"/>
        <end position="147"/>
    </location>
</feature>
<keyword evidence="1" id="KW-1133">Transmembrane helix</keyword>
<feature type="transmembrane region" description="Helical" evidence="1">
    <location>
        <begin position="79"/>
        <end position="103"/>
    </location>
</feature>
<keyword evidence="1" id="KW-0472">Membrane</keyword>
<keyword evidence="1" id="KW-0812">Transmembrane</keyword>
<sequence>MLLISLSVSVVLSCMFTQISSPLGLGIIVIMFSLFISVSMSLVCVTSWFSLLLFMLFLSGMMIVFIYVCSLASNEIHFYSFSVIYLMLSFMALITLSPAINSLMTISSDLFSKTDSCALMYKVYSFSVYLFTLALIIYLLVTLIVVVKICTVSEGPVRTKK</sequence>
<dbReference type="AlphaFoldDB" id="A0A7T8ZSQ6"/>
<name>A0A7T8ZSQ6_9CRUS</name>
<feature type="transmembrane region" description="Helical" evidence="1">
    <location>
        <begin position="26"/>
        <end position="45"/>
    </location>
</feature>
<evidence type="ECO:0000256" key="1">
    <source>
        <dbReference type="SAM" id="Phobius"/>
    </source>
</evidence>
<reference evidence="2" key="1">
    <citation type="submission" date="2020-06" db="EMBL/GenBank/DDBJ databases">
        <title>Phylogenomics of the Hyalella amphipod species-flock in the Andean Altiplano.</title>
        <authorList>
            <person name="Zapelloni F."/>
            <person name="Jurado-Rivera J.A."/>
            <person name="Pons J."/>
            <person name="Jaume D."/>
            <person name="Juan C."/>
        </authorList>
    </citation>
    <scope>NUCLEOTIDE SEQUENCE</scope>
</reference>